<name>A0A381S466_9ZZZZ</name>
<dbReference type="InterPro" id="IPR029058">
    <property type="entry name" value="AB_hydrolase_fold"/>
</dbReference>
<dbReference type="PANTHER" id="PTHR43798">
    <property type="entry name" value="MONOACYLGLYCEROL LIPASE"/>
    <property type="match status" value="1"/>
</dbReference>
<dbReference type="PANTHER" id="PTHR43798:SF31">
    <property type="entry name" value="AB HYDROLASE SUPERFAMILY PROTEIN YCLE"/>
    <property type="match status" value="1"/>
</dbReference>
<protein>
    <recommendedName>
        <fullName evidence="2">AB hydrolase-1 domain-containing protein</fullName>
    </recommendedName>
</protein>
<organism evidence="3">
    <name type="scientific">marine metagenome</name>
    <dbReference type="NCBI Taxonomy" id="408172"/>
    <lineage>
        <taxon>unclassified sequences</taxon>
        <taxon>metagenomes</taxon>
        <taxon>ecological metagenomes</taxon>
    </lineage>
</organism>
<dbReference type="SUPFAM" id="SSF53474">
    <property type="entry name" value="alpha/beta-Hydrolases"/>
    <property type="match status" value="1"/>
</dbReference>
<reference evidence="3" key="1">
    <citation type="submission" date="2018-05" db="EMBL/GenBank/DDBJ databases">
        <authorList>
            <person name="Lanie J.A."/>
            <person name="Ng W.-L."/>
            <person name="Kazmierczak K.M."/>
            <person name="Andrzejewski T.M."/>
            <person name="Davidsen T.M."/>
            <person name="Wayne K.J."/>
            <person name="Tettelin H."/>
            <person name="Glass J.I."/>
            <person name="Rusch D."/>
            <person name="Podicherti R."/>
            <person name="Tsui H.-C.T."/>
            <person name="Winkler M.E."/>
        </authorList>
    </citation>
    <scope>NUCLEOTIDE SEQUENCE</scope>
</reference>
<dbReference type="GO" id="GO:0016020">
    <property type="term" value="C:membrane"/>
    <property type="evidence" value="ECO:0007669"/>
    <property type="project" value="TreeGrafter"/>
</dbReference>
<feature type="domain" description="AB hydrolase-1" evidence="2">
    <location>
        <begin position="20"/>
        <end position="137"/>
    </location>
</feature>
<evidence type="ECO:0000313" key="3">
    <source>
        <dbReference type="EMBL" id="SUZ98895.1"/>
    </source>
</evidence>
<dbReference type="EMBL" id="UINC01002648">
    <property type="protein sequence ID" value="SUZ98895.1"/>
    <property type="molecule type" value="Genomic_DNA"/>
</dbReference>
<evidence type="ECO:0000256" key="1">
    <source>
        <dbReference type="ARBA" id="ARBA00022801"/>
    </source>
</evidence>
<dbReference type="PRINTS" id="PR00111">
    <property type="entry name" value="ABHYDROLASE"/>
</dbReference>
<proteinExistence type="predicted"/>
<dbReference type="Gene3D" id="3.40.50.1820">
    <property type="entry name" value="alpha/beta hydrolase"/>
    <property type="match status" value="1"/>
</dbReference>
<dbReference type="Pfam" id="PF00561">
    <property type="entry name" value="Abhydrolase_1"/>
    <property type="match status" value="1"/>
</dbReference>
<dbReference type="GO" id="GO:0016787">
    <property type="term" value="F:hydrolase activity"/>
    <property type="evidence" value="ECO:0007669"/>
    <property type="project" value="UniProtKB-KW"/>
</dbReference>
<dbReference type="InterPro" id="IPR000073">
    <property type="entry name" value="AB_hydrolase_1"/>
</dbReference>
<sequence>MPKINRNGVNIFYETYGEGPVVLLTHGFSATSKMWHDQIDSLSSDYCLVLWDMRGHGSSAYPEDINLYNEKETIEDILSILDKLNVKKANIGGMSLGGYMSLAFYNQFPERVDSLIIIDTGPGFKNEDARNNWNNYAISTAEKFELSGLDSLTGRSKEMDPKNHLNAKGLSKAARGMLTQHDDRIIRSLEKISVPSLIIVGENDKPFLAASDYMERKIVGSKKVVISDAGHAVNIDQPETFNQTVKEFLNSK</sequence>
<dbReference type="AlphaFoldDB" id="A0A381S466"/>
<dbReference type="InterPro" id="IPR050266">
    <property type="entry name" value="AB_hydrolase_sf"/>
</dbReference>
<evidence type="ECO:0000259" key="2">
    <source>
        <dbReference type="Pfam" id="PF00561"/>
    </source>
</evidence>
<keyword evidence="1" id="KW-0378">Hydrolase</keyword>
<gene>
    <name evidence="3" type="ORF">METZ01_LOCUS51749</name>
</gene>
<accession>A0A381S466</accession>